<organism evidence="8">
    <name type="scientific">Pseudomonas sp. MYb327</name>
    <dbReference type="NCBI Taxonomy" id="2745230"/>
    <lineage>
        <taxon>Bacteria</taxon>
        <taxon>Pseudomonadati</taxon>
        <taxon>Pseudomonadota</taxon>
        <taxon>Gammaproteobacteria</taxon>
        <taxon>Pseudomonadales</taxon>
        <taxon>Pseudomonadaceae</taxon>
        <taxon>Pseudomonas</taxon>
    </lineage>
</organism>
<evidence type="ECO:0000256" key="1">
    <source>
        <dbReference type="ARBA" id="ARBA00004236"/>
    </source>
</evidence>
<evidence type="ECO:0000256" key="5">
    <source>
        <dbReference type="ARBA" id="ARBA00022679"/>
    </source>
</evidence>
<dbReference type="EMBL" id="CP159258">
    <property type="protein sequence ID" value="XCG76935.1"/>
    <property type="molecule type" value="Genomic_DNA"/>
</dbReference>
<evidence type="ECO:0000259" key="7">
    <source>
        <dbReference type="Pfam" id="PF00535"/>
    </source>
</evidence>
<dbReference type="InterPro" id="IPR001173">
    <property type="entry name" value="Glyco_trans_2-like"/>
</dbReference>
<name>A0AAU8E9Z0_9PSED</name>
<dbReference type="AlphaFoldDB" id="A0AAU8E9Z0"/>
<accession>A0AAU8E9Z0</accession>
<dbReference type="PANTHER" id="PTHR43646:SF2">
    <property type="entry name" value="GLYCOSYLTRANSFERASE 2-LIKE DOMAIN-CONTAINING PROTEIN"/>
    <property type="match status" value="1"/>
</dbReference>
<dbReference type="PANTHER" id="PTHR43646">
    <property type="entry name" value="GLYCOSYLTRANSFERASE"/>
    <property type="match status" value="1"/>
</dbReference>
<dbReference type="SUPFAM" id="SSF53448">
    <property type="entry name" value="Nucleotide-diphospho-sugar transferases"/>
    <property type="match status" value="1"/>
</dbReference>
<evidence type="ECO:0000313" key="8">
    <source>
        <dbReference type="EMBL" id="XCG76935.1"/>
    </source>
</evidence>
<comment type="subcellular location">
    <subcellularLocation>
        <location evidence="1">Cell membrane</location>
    </subcellularLocation>
</comment>
<evidence type="ECO:0000256" key="6">
    <source>
        <dbReference type="ARBA" id="ARBA00023136"/>
    </source>
</evidence>
<dbReference type="RefSeq" id="WP_339555285.1">
    <property type="nucleotide sequence ID" value="NZ_CP159258.1"/>
</dbReference>
<feature type="domain" description="Glycosyltransferase 2-like" evidence="7">
    <location>
        <begin position="4"/>
        <end position="130"/>
    </location>
</feature>
<dbReference type="CDD" id="cd00761">
    <property type="entry name" value="Glyco_tranf_GTA_type"/>
    <property type="match status" value="1"/>
</dbReference>
<sequence>MIGVIVPVHNEEQFLESCIESLLAAALHQGLDNEEVKILIVLDDCIDTSLDIARAYDVMTITCTHRNVGKARAHGAEHLLAEDARWLAFTDADTVVPESWLAEQIRFDVDAVCGLVEVSDWSEHPHGVRERYHANYHPVDGHRHIHGANLGVSSAAYRKAGGFQALPAHEDVQLVADLERSGASILWTAANRVTTSARMDCRCREGFGDYLKSLAQ</sequence>
<dbReference type="GO" id="GO:0005886">
    <property type="term" value="C:plasma membrane"/>
    <property type="evidence" value="ECO:0007669"/>
    <property type="project" value="UniProtKB-SubCell"/>
</dbReference>
<keyword evidence="3" id="KW-0997">Cell inner membrane</keyword>
<keyword evidence="2" id="KW-1003">Cell membrane</keyword>
<proteinExistence type="predicted"/>
<evidence type="ECO:0000256" key="3">
    <source>
        <dbReference type="ARBA" id="ARBA00022519"/>
    </source>
</evidence>
<evidence type="ECO:0000256" key="4">
    <source>
        <dbReference type="ARBA" id="ARBA00022676"/>
    </source>
</evidence>
<dbReference type="Gene3D" id="3.90.550.10">
    <property type="entry name" value="Spore Coat Polysaccharide Biosynthesis Protein SpsA, Chain A"/>
    <property type="match status" value="1"/>
</dbReference>
<dbReference type="GO" id="GO:0016757">
    <property type="term" value="F:glycosyltransferase activity"/>
    <property type="evidence" value="ECO:0007669"/>
    <property type="project" value="UniProtKB-KW"/>
</dbReference>
<evidence type="ECO:0000256" key="2">
    <source>
        <dbReference type="ARBA" id="ARBA00022475"/>
    </source>
</evidence>
<dbReference type="InterPro" id="IPR029044">
    <property type="entry name" value="Nucleotide-diphossugar_trans"/>
</dbReference>
<dbReference type="Pfam" id="PF00535">
    <property type="entry name" value="Glycos_transf_2"/>
    <property type="match status" value="1"/>
</dbReference>
<keyword evidence="5" id="KW-0808">Transferase</keyword>
<protein>
    <submittedName>
        <fullName evidence="8">Glycosyltransferase family A protein</fullName>
    </submittedName>
</protein>
<keyword evidence="4" id="KW-0328">Glycosyltransferase</keyword>
<reference evidence="8" key="1">
    <citation type="submission" date="2024-06" db="EMBL/GenBank/DDBJ databases">
        <title>The Caenorhabditis elegans bacterial microbiome influences microsporidia infection through nutrient limitation and inhibiting parasite invasion.</title>
        <authorList>
            <person name="Tamim El Jarkass H."/>
            <person name="Castelblanco S."/>
            <person name="Kaur M."/>
            <person name="Wan Y.C."/>
            <person name="Ellis A.E."/>
            <person name="Sheldon R.D."/>
            <person name="Lien E.C."/>
            <person name="Burton N.O."/>
            <person name="Wright G.D."/>
            <person name="Reinke A.W."/>
        </authorList>
    </citation>
    <scope>NUCLEOTIDE SEQUENCE</scope>
    <source>
        <strain evidence="8">MYb327</strain>
    </source>
</reference>
<gene>
    <name evidence="8" type="ORF">ABVN21_13010</name>
</gene>
<keyword evidence="6" id="KW-0472">Membrane</keyword>